<proteinExistence type="predicted"/>
<feature type="region of interest" description="Disordered" evidence="1">
    <location>
        <begin position="106"/>
        <end position="131"/>
    </location>
</feature>
<dbReference type="InParanoid" id="M0DII8"/>
<evidence type="ECO:0000256" key="1">
    <source>
        <dbReference type="SAM" id="MobiDB-lite"/>
    </source>
</evidence>
<comment type="caution">
    <text evidence="2">The sequence shown here is derived from an EMBL/GenBank/DDBJ whole genome shotgun (WGS) entry which is preliminary data.</text>
</comment>
<dbReference type="AlphaFoldDB" id="M0DII8"/>
<dbReference type="Proteomes" id="UP000011513">
    <property type="component" value="Unassembled WGS sequence"/>
</dbReference>
<dbReference type="eggNOG" id="arCOG03570">
    <property type="taxonomic scope" value="Archaea"/>
</dbReference>
<reference evidence="2 3" key="1">
    <citation type="journal article" date="2014" name="PLoS Genet.">
        <title>Phylogenetically driven sequencing of extremely halophilic archaea reveals strategies for static and dynamic osmo-response.</title>
        <authorList>
            <person name="Becker E.A."/>
            <person name="Seitzer P.M."/>
            <person name="Tritt A."/>
            <person name="Larsen D."/>
            <person name="Krusor M."/>
            <person name="Yao A.I."/>
            <person name="Wu D."/>
            <person name="Madern D."/>
            <person name="Eisen J.A."/>
            <person name="Darling A.E."/>
            <person name="Facciotti M.T."/>
        </authorList>
    </citation>
    <scope>NUCLEOTIDE SEQUENCE [LARGE SCALE GENOMIC DNA]</scope>
    <source>
        <strain evidence="2 3">JCM 14848</strain>
    </source>
</reference>
<keyword evidence="3" id="KW-1185">Reference proteome</keyword>
<gene>
    <name evidence="2" type="ORF">C474_02341</name>
</gene>
<feature type="compositionally biased region" description="Polar residues" evidence="1">
    <location>
        <begin position="106"/>
        <end position="122"/>
    </location>
</feature>
<evidence type="ECO:0000313" key="3">
    <source>
        <dbReference type="Proteomes" id="UP000011513"/>
    </source>
</evidence>
<protein>
    <submittedName>
        <fullName evidence="2">Uncharacterized protein</fullName>
    </submittedName>
</protein>
<evidence type="ECO:0000313" key="2">
    <source>
        <dbReference type="EMBL" id="ELZ34507.1"/>
    </source>
</evidence>
<name>M0DII8_HALPD</name>
<accession>M0DII8</accession>
<organism evidence="2 3">
    <name type="scientific">Halogeometricum pallidum JCM 14848</name>
    <dbReference type="NCBI Taxonomy" id="1227487"/>
    <lineage>
        <taxon>Archaea</taxon>
        <taxon>Methanobacteriati</taxon>
        <taxon>Methanobacteriota</taxon>
        <taxon>Stenosarchaea group</taxon>
        <taxon>Halobacteria</taxon>
        <taxon>Halobacteriales</taxon>
        <taxon>Haloferacaceae</taxon>
        <taxon>Halogeometricum</taxon>
    </lineage>
</organism>
<dbReference type="OrthoDB" id="287956at2157"/>
<sequence>MRIRRSAEPPVFGRGIGIFDISFVAVRQTGEKARWRRIDAEFLVWGALYSDGLGAVVPSGGRYCVLGDASANDRSEYGITSEEVRARFEATGEWKMEFGPDGVRAATQQQPGVLPRTATSVTGERRRRIGQ</sequence>
<dbReference type="EMBL" id="AOIV01000004">
    <property type="protein sequence ID" value="ELZ34507.1"/>
    <property type="molecule type" value="Genomic_DNA"/>
</dbReference>
<dbReference type="RefSeq" id="WP_008383562.1">
    <property type="nucleotide sequence ID" value="NZ_AOIV01000004.1"/>
</dbReference>